<organism evidence="1 2">
    <name type="scientific">Caldibacillus debilis</name>
    <dbReference type="NCBI Taxonomy" id="301148"/>
    <lineage>
        <taxon>Bacteria</taxon>
        <taxon>Bacillati</taxon>
        <taxon>Bacillota</taxon>
        <taxon>Bacilli</taxon>
        <taxon>Bacillales</taxon>
        <taxon>Bacillaceae</taxon>
        <taxon>Caldibacillus</taxon>
    </lineage>
</organism>
<reference evidence="1 2" key="1">
    <citation type="submission" date="2016-01" db="EMBL/GenBank/DDBJ databases">
        <title>Draft Genome Sequences of Seven Thermophilic Sporeformers Isolated from Foods.</title>
        <authorList>
            <person name="Berendsen E.M."/>
            <person name="Wells-Bennik M.H."/>
            <person name="Krawcyk A.O."/>
            <person name="De Jong A."/>
            <person name="Holsappel S."/>
            <person name="Eijlander R.T."/>
            <person name="Kuipers O.P."/>
        </authorList>
    </citation>
    <scope>NUCLEOTIDE SEQUENCE [LARGE SCALE GENOMIC DNA]</scope>
    <source>
        <strain evidence="1 2">B4135</strain>
    </source>
</reference>
<name>A0A150MF16_9BACI</name>
<dbReference type="EMBL" id="LQYT01000001">
    <property type="protein sequence ID" value="KYD23154.1"/>
    <property type="molecule type" value="Genomic_DNA"/>
</dbReference>
<protein>
    <submittedName>
        <fullName evidence="1">Uncharacterized protein</fullName>
    </submittedName>
</protein>
<dbReference type="Proteomes" id="UP000075683">
    <property type="component" value="Unassembled WGS sequence"/>
</dbReference>
<comment type="caution">
    <text evidence="1">The sequence shown here is derived from an EMBL/GenBank/DDBJ whole genome shotgun (WGS) entry which is preliminary data.</text>
</comment>
<sequence>MFFQKNFLFSFIRQKFCRILNIMIVNLLLKNKKGVNRYEI</sequence>
<evidence type="ECO:0000313" key="1">
    <source>
        <dbReference type="EMBL" id="KYD23154.1"/>
    </source>
</evidence>
<gene>
    <name evidence="1" type="ORF">B4135_0977</name>
</gene>
<evidence type="ECO:0000313" key="2">
    <source>
        <dbReference type="Proteomes" id="UP000075683"/>
    </source>
</evidence>
<accession>A0A150MF16</accession>
<proteinExistence type="predicted"/>
<dbReference type="AlphaFoldDB" id="A0A150MF16"/>